<evidence type="ECO:0000313" key="1">
    <source>
        <dbReference type="EMBL" id="ORX55751.1"/>
    </source>
</evidence>
<keyword evidence="2" id="KW-1185">Reference proteome</keyword>
<comment type="caution">
    <text evidence="1">The sequence shown here is derived from an EMBL/GenBank/DDBJ whole genome shotgun (WGS) entry which is preliminary data.</text>
</comment>
<organism evidence="1 2">
    <name type="scientific">Hesseltinella vesiculosa</name>
    <dbReference type="NCBI Taxonomy" id="101127"/>
    <lineage>
        <taxon>Eukaryota</taxon>
        <taxon>Fungi</taxon>
        <taxon>Fungi incertae sedis</taxon>
        <taxon>Mucoromycota</taxon>
        <taxon>Mucoromycotina</taxon>
        <taxon>Mucoromycetes</taxon>
        <taxon>Mucorales</taxon>
        <taxon>Cunninghamellaceae</taxon>
        <taxon>Hesseltinella</taxon>
    </lineage>
</organism>
<protein>
    <submittedName>
        <fullName evidence="1">Uncharacterized protein</fullName>
    </submittedName>
</protein>
<sequence>MLTRLSEDNLDARDLGEVIRQEIIPPKDFRFMRHYDLRSIEKIAGHWIDLLLSPFGLPQGKSGERTSAIDGAILILNNIFLRFNDFLAWEWIEICAEGNATKNHKFDGVLTTRVNPKKSIMLVEFAGGFGCSNKAKLKDDTLKAYRNALRLLDPQQNQAVFVVLSWGREVHFETLKIIDNNQIVRTQQAKIIIPCSPEGIKAAMLEMEKVFGWRDTVVKYVKEPMTDSPNVEVPKTPNTP</sequence>
<reference evidence="1 2" key="1">
    <citation type="submission" date="2016-07" db="EMBL/GenBank/DDBJ databases">
        <title>Pervasive Adenine N6-methylation of Active Genes in Fungi.</title>
        <authorList>
            <consortium name="DOE Joint Genome Institute"/>
            <person name="Mondo S.J."/>
            <person name="Dannebaum R.O."/>
            <person name="Kuo R.C."/>
            <person name="Labutti K."/>
            <person name="Haridas S."/>
            <person name="Kuo A."/>
            <person name="Salamov A."/>
            <person name="Ahrendt S.R."/>
            <person name="Lipzen A."/>
            <person name="Sullivan W."/>
            <person name="Andreopoulos W.B."/>
            <person name="Clum A."/>
            <person name="Lindquist E."/>
            <person name="Daum C."/>
            <person name="Ramamoorthy G.K."/>
            <person name="Gryganskyi A."/>
            <person name="Culley D."/>
            <person name="Magnuson J.K."/>
            <person name="James T.Y."/>
            <person name="O'Malley M.A."/>
            <person name="Stajich J.E."/>
            <person name="Spatafora J.W."/>
            <person name="Visel A."/>
            <person name="Grigoriev I.V."/>
        </authorList>
    </citation>
    <scope>NUCLEOTIDE SEQUENCE [LARGE SCALE GENOMIC DNA]</scope>
    <source>
        <strain evidence="1 2">NRRL 3301</strain>
    </source>
</reference>
<dbReference type="AlphaFoldDB" id="A0A1X2GKD0"/>
<name>A0A1X2GKD0_9FUNG</name>
<proteinExistence type="predicted"/>
<dbReference type="OrthoDB" id="2289386at2759"/>
<gene>
    <name evidence="1" type="ORF">DM01DRAFT_1026055</name>
</gene>
<evidence type="ECO:0000313" key="2">
    <source>
        <dbReference type="Proteomes" id="UP000242146"/>
    </source>
</evidence>
<dbReference type="Proteomes" id="UP000242146">
    <property type="component" value="Unassembled WGS sequence"/>
</dbReference>
<dbReference type="EMBL" id="MCGT01000011">
    <property type="protein sequence ID" value="ORX55751.1"/>
    <property type="molecule type" value="Genomic_DNA"/>
</dbReference>
<accession>A0A1X2GKD0</accession>